<dbReference type="FunFam" id="6.20.240.60:FF:000001">
    <property type="entry name" value="Spore cortex-lytic enzyme"/>
    <property type="match status" value="1"/>
</dbReference>
<dbReference type="AlphaFoldDB" id="A0A846TSU0"/>
<dbReference type="InterPro" id="IPR042047">
    <property type="entry name" value="SleB_dom1"/>
</dbReference>
<dbReference type="GO" id="GO:0030435">
    <property type="term" value="P:sporulation resulting in formation of a cellular spore"/>
    <property type="evidence" value="ECO:0007669"/>
    <property type="project" value="UniProtKB-KW"/>
</dbReference>
<evidence type="ECO:0000259" key="12">
    <source>
        <dbReference type="Pfam" id="PF07486"/>
    </source>
</evidence>
<dbReference type="Proteomes" id="UP000587942">
    <property type="component" value="Unassembled WGS sequence"/>
</dbReference>
<keyword evidence="5" id="KW-0378">Hydrolase</keyword>
<accession>A0A846TSU0</accession>
<dbReference type="InterPro" id="IPR014224">
    <property type="entry name" value="Spore_cortex_SleB"/>
</dbReference>
<feature type="chain" id="PRO_5039568884" description="Spore cortex-lytic enzyme" evidence="10">
    <location>
        <begin position="25"/>
        <end position="262"/>
    </location>
</feature>
<feature type="domain" description="Peptidoglycan binding-like" evidence="11">
    <location>
        <begin position="44"/>
        <end position="96"/>
    </location>
</feature>
<organism evidence="13 14">
    <name type="scientific">Mesobacillus selenatarsenatis</name>
    <dbReference type="NCBI Taxonomy" id="388741"/>
    <lineage>
        <taxon>Bacteria</taxon>
        <taxon>Bacillati</taxon>
        <taxon>Bacillota</taxon>
        <taxon>Bacilli</taxon>
        <taxon>Bacillales</taxon>
        <taxon>Bacillaceae</taxon>
        <taxon>Mesobacillus</taxon>
    </lineage>
</organism>
<keyword evidence="4 10" id="KW-0732">Signal</keyword>
<comment type="caution">
    <text evidence="13">The sequence shown here is derived from an EMBL/GenBank/DDBJ whole genome shotgun (WGS) entry which is preliminary data.</text>
</comment>
<evidence type="ECO:0000256" key="5">
    <source>
        <dbReference type="ARBA" id="ARBA00022801"/>
    </source>
</evidence>
<evidence type="ECO:0000256" key="1">
    <source>
        <dbReference type="ARBA" id="ARBA00007010"/>
    </source>
</evidence>
<evidence type="ECO:0000256" key="9">
    <source>
        <dbReference type="SAM" id="MobiDB-lite"/>
    </source>
</evidence>
<dbReference type="NCBIfam" id="TIGR02869">
    <property type="entry name" value="spore_SleB"/>
    <property type="match status" value="1"/>
</dbReference>
<comment type="similarity">
    <text evidence="1">Belongs to the SleB family.</text>
</comment>
<dbReference type="GO" id="GO:0071555">
    <property type="term" value="P:cell wall organization"/>
    <property type="evidence" value="ECO:0007669"/>
    <property type="project" value="UniProtKB-KW"/>
</dbReference>
<feature type="region of interest" description="Disordered" evidence="9">
    <location>
        <begin position="110"/>
        <end position="145"/>
    </location>
</feature>
<evidence type="ECO:0000256" key="6">
    <source>
        <dbReference type="ARBA" id="ARBA00022969"/>
    </source>
</evidence>
<sequence>MRNYRSILKVMAAMALIVSFVQFSEVDQRAEAFTSQVLQKGAVGDDVIELQSRLKHIGFYSGKIDGVFGWGTYWALRNFQYEFGLEIDGVAGWQTKLKLAKATPNAKIAWGGEAQGGGTTGGGGGGTQTQPASKPPAATNTPNGFSQNDIQLMANAVYGEARGEPYTGQVAVAAVILNRVDSATFPNTVSGVIFEPRAFTAVADGQIWLTPNETAKKAVLDAINGWDPTGNAMYYFNPDTATSAWIWSRPQIKKIGKHIFCK</sequence>
<evidence type="ECO:0000256" key="2">
    <source>
        <dbReference type="ARBA" id="ARBA00018364"/>
    </source>
</evidence>
<evidence type="ECO:0000256" key="3">
    <source>
        <dbReference type="ARBA" id="ARBA00022544"/>
    </source>
</evidence>
<dbReference type="Gene3D" id="1.10.101.10">
    <property type="entry name" value="PGBD-like superfamily/PGBD"/>
    <property type="match status" value="1"/>
</dbReference>
<dbReference type="FunFam" id="1.10.10.2520:FF:000001">
    <property type="entry name" value="Spore cortex-lytic enzyme"/>
    <property type="match status" value="1"/>
</dbReference>
<dbReference type="InterPro" id="IPR036366">
    <property type="entry name" value="PGBDSf"/>
</dbReference>
<evidence type="ECO:0000256" key="10">
    <source>
        <dbReference type="SAM" id="SignalP"/>
    </source>
</evidence>
<feature type="signal peptide" evidence="10">
    <location>
        <begin position="1"/>
        <end position="24"/>
    </location>
</feature>
<dbReference type="RefSeq" id="WP_167831389.1">
    <property type="nucleotide sequence ID" value="NZ_JAAVUM010000003.1"/>
</dbReference>
<dbReference type="InterPro" id="IPR011105">
    <property type="entry name" value="Cell_wall_hydrolase_SleB"/>
</dbReference>
<keyword evidence="3" id="KW-0309">Germination</keyword>
<dbReference type="Pfam" id="PF01471">
    <property type="entry name" value="PG_binding_1"/>
    <property type="match status" value="1"/>
</dbReference>
<dbReference type="SUPFAM" id="SSF47090">
    <property type="entry name" value="PGBD-like"/>
    <property type="match status" value="1"/>
</dbReference>
<dbReference type="InterPro" id="IPR036365">
    <property type="entry name" value="PGBD-like_sf"/>
</dbReference>
<evidence type="ECO:0000256" key="8">
    <source>
        <dbReference type="NCBIfam" id="TIGR02869"/>
    </source>
</evidence>
<dbReference type="InterPro" id="IPR002477">
    <property type="entry name" value="Peptidoglycan-bd-like"/>
</dbReference>
<dbReference type="EMBL" id="JAAVUM010000003">
    <property type="protein sequence ID" value="NKE04906.1"/>
    <property type="molecule type" value="Genomic_DNA"/>
</dbReference>
<dbReference type="Gene3D" id="6.20.240.60">
    <property type="match status" value="1"/>
</dbReference>
<dbReference type="Pfam" id="PF07486">
    <property type="entry name" value="Hydrolase_2"/>
    <property type="match status" value="1"/>
</dbReference>
<dbReference type="Gene3D" id="1.10.10.2520">
    <property type="entry name" value="Cell wall hydrolase SleB, domain 1"/>
    <property type="match status" value="1"/>
</dbReference>
<gene>
    <name evidence="13" type="primary">sleB</name>
    <name evidence="13" type="ORF">GWK17_05385</name>
</gene>
<keyword evidence="7" id="KW-0961">Cell wall biogenesis/degradation</keyword>
<dbReference type="GO" id="GO:0009847">
    <property type="term" value="P:spore germination"/>
    <property type="evidence" value="ECO:0007669"/>
    <property type="project" value="UniProtKB-UniRule"/>
</dbReference>
<evidence type="ECO:0000259" key="11">
    <source>
        <dbReference type="Pfam" id="PF01471"/>
    </source>
</evidence>
<evidence type="ECO:0000256" key="7">
    <source>
        <dbReference type="ARBA" id="ARBA00023316"/>
    </source>
</evidence>
<dbReference type="GO" id="GO:0016787">
    <property type="term" value="F:hydrolase activity"/>
    <property type="evidence" value="ECO:0007669"/>
    <property type="project" value="UniProtKB-KW"/>
</dbReference>
<name>A0A846TSU0_9BACI</name>
<evidence type="ECO:0000313" key="14">
    <source>
        <dbReference type="Proteomes" id="UP000587942"/>
    </source>
</evidence>
<evidence type="ECO:0000256" key="4">
    <source>
        <dbReference type="ARBA" id="ARBA00022729"/>
    </source>
</evidence>
<protein>
    <recommendedName>
        <fullName evidence="2 8">Spore cortex-lytic enzyme</fullName>
    </recommendedName>
</protein>
<proteinExistence type="inferred from homology"/>
<keyword evidence="6" id="KW-0749">Sporulation</keyword>
<reference evidence="13 14" key="1">
    <citation type="submission" date="2020-03" db="EMBL/GenBank/DDBJ databases">
        <authorList>
            <person name="Sun Q."/>
        </authorList>
    </citation>
    <scope>NUCLEOTIDE SEQUENCE [LARGE SCALE GENOMIC DNA]</scope>
    <source>
        <strain evidence="13 14">KACC 21451</strain>
    </source>
</reference>
<feature type="domain" description="Cell wall hydrolase SleB" evidence="12">
    <location>
        <begin position="163"/>
        <end position="261"/>
    </location>
</feature>
<evidence type="ECO:0000313" key="13">
    <source>
        <dbReference type="EMBL" id="NKE04906.1"/>
    </source>
</evidence>
<feature type="compositionally biased region" description="Gly residues" evidence="9">
    <location>
        <begin position="113"/>
        <end position="127"/>
    </location>
</feature>